<protein>
    <submittedName>
        <fullName evidence="1">Lysine--tRNA ligase</fullName>
    </submittedName>
</protein>
<proteinExistence type="predicted"/>
<dbReference type="PANTHER" id="PTHR48420:SF1">
    <property type="entry name" value="NON-HAEM DIOXYGENASE N-TERMINAL DOMAIN-CONTAINING PROTEIN"/>
    <property type="match status" value="1"/>
</dbReference>
<dbReference type="Gene3D" id="2.60.120.330">
    <property type="entry name" value="B-lactam Antibiotic, Isopenicillin N Synthase, Chain"/>
    <property type="match status" value="1"/>
</dbReference>
<dbReference type="GO" id="GO:0016874">
    <property type="term" value="F:ligase activity"/>
    <property type="evidence" value="ECO:0007669"/>
    <property type="project" value="UniProtKB-KW"/>
</dbReference>
<evidence type="ECO:0000313" key="2">
    <source>
        <dbReference type="Proteomes" id="UP000195602"/>
    </source>
</evidence>
<accession>A0AA91PY82</accession>
<organism evidence="1 2">
    <name type="scientific">Clavispora lusitaniae</name>
    <name type="common">Candida lusitaniae</name>
    <dbReference type="NCBI Taxonomy" id="36911"/>
    <lineage>
        <taxon>Eukaryota</taxon>
        <taxon>Fungi</taxon>
        <taxon>Dikarya</taxon>
        <taxon>Ascomycota</taxon>
        <taxon>Saccharomycotina</taxon>
        <taxon>Pichiomycetes</taxon>
        <taxon>Metschnikowiaceae</taxon>
        <taxon>Clavispora</taxon>
    </lineage>
</organism>
<keyword evidence="1" id="KW-0436">Ligase</keyword>
<reference evidence="1 2" key="1">
    <citation type="submission" date="2017-04" db="EMBL/GenBank/DDBJ databases">
        <title>Draft genome of the yeast Clavispora lusitaniae type strain CBS 6936.</title>
        <authorList>
            <person name="Durrens P."/>
            <person name="Klopp C."/>
            <person name="Biteau N."/>
            <person name="Fitton-Ouhabi V."/>
            <person name="Dementhon K."/>
            <person name="Accoceberry I."/>
            <person name="Sherman D.J."/>
            <person name="Noel T."/>
        </authorList>
    </citation>
    <scope>NUCLEOTIDE SEQUENCE [LARGE SCALE GENOMIC DNA]</scope>
    <source>
        <strain evidence="1 2">CBS 6936</strain>
    </source>
</reference>
<gene>
    <name evidence="1" type="ORF">A9F13_10g00363</name>
</gene>
<dbReference type="AlphaFoldDB" id="A0AA91PY82"/>
<dbReference type="SUPFAM" id="SSF51197">
    <property type="entry name" value="Clavaminate synthase-like"/>
    <property type="match status" value="1"/>
</dbReference>
<name>A0AA91PY82_CLALS</name>
<comment type="caution">
    <text evidence="1">The sequence shown here is derived from an EMBL/GenBank/DDBJ whole genome shotgun (WGS) entry which is preliminary data.</text>
</comment>
<dbReference type="PANTHER" id="PTHR48420">
    <property type="entry name" value="NON-HAEM DIOXYGENASE N-TERMINAL DOMAIN-CONTAINING PROTEIN"/>
    <property type="match status" value="1"/>
</dbReference>
<dbReference type="InterPro" id="IPR027443">
    <property type="entry name" value="IPNS-like_sf"/>
</dbReference>
<sequence>MEAVSVTLQELSAGLDASTLTEAFGPESLGILIVKDLPPKFHELRERVLRGISVLAHLPEEELAKLEKPESTWLTGWSRGKEILASSGLPDFNKGSFYVNCAFHKSSHLEGPEPEMAAAFEDFASYTSPNVWPSKSEGLSTFKEDTKELCNLIIDVAEKVAENCDRMLYTIDPAHQENKIASLVKRSTCSKARLLHYYPTETESDEWCGEHLDHSCITGLTSALYIDERSGKTLDVCPDPSAGLYIRDRKNKATKIEIPVDCLAFQTGSALEEISRGKFKAVPHYVRGAKSEHVSRETLAVFCQPNLHEMVNGKENFAQFAQRIVASHH</sequence>
<dbReference type="EMBL" id="LYUB02000010">
    <property type="protein sequence ID" value="OVF07911.1"/>
    <property type="molecule type" value="Genomic_DNA"/>
</dbReference>
<dbReference type="Proteomes" id="UP000195602">
    <property type="component" value="Unassembled WGS sequence"/>
</dbReference>
<dbReference type="KEGG" id="clus:A9F13_10g00363"/>
<evidence type="ECO:0000313" key="1">
    <source>
        <dbReference type="EMBL" id="OVF07911.1"/>
    </source>
</evidence>